<comment type="caution">
    <text evidence="1">The sequence shown here is derived from an EMBL/GenBank/DDBJ whole genome shotgun (WGS) entry which is preliminary data.</text>
</comment>
<evidence type="ECO:0000313" key="1">
    <source>
        <dbReference type="EMBL" id="GAA0863868.1"/>
    </source>
</evidence>
<keyword evidence="2" id="KW-1185">Reference proteome</keyword>
<accession>A0ABP3XE08</accession>
<gene>
    <name evidence="1" type="ORF">GCM10009115_16040</name>
</gene>
<dbReference type="Proteomes" id="UP001500738">
    <property type="component" value="Unassembled WGS sequence"/>
</dbReference>
<proteinExistence type="predicted"/>
<organism evidence="1 2">
    <name type="scientific">Sphingopyxis soli</name>
    <dbReference type="NCBI Taxonomy" id="592051"/>
    <lineage>
        <taxon>Bacteria</taxon>
        <taxon>Pseudomonadati</taxon>
        <taxon>Pseudomonadota</taxon>
        <taxon>Alphaproteobacteria</taxon>
        <taxon>Sphingomonadales</taxon>
        <taxon>Sphingomonadaceae</taxon>
        <taxon>Sphingopyxis</taxon>
    </lineage>
</organism>
<protein>
    <recommendedName>
        <fullName evidence="3">RNA polymerase sigma factor 70 region 4 type 2 domain-containing protein</fullName>
    </recommendedName>
</protein>
<name>A0ABP3XE08_9SPHN</name>
<reference evidence="2" key="1">
    <citation type="journal article" date="2019" name="Int. J. Syst. Evol. Microbiol.">
        <title>The Global Catalogue of Microorganisms (GCM) 10K type strain sequencing project: providing services to taxonomists for standard genome sequencing and annotation.</title>
        <authorList>
            <consortium name="The Broad Institute Genomics Platform"/>
            <consortium name="The Broad Institute Genome Sequencing Center for Infectious Disease"/>
            <person name="Wu L."/>
            <person name="Ma J."/>
        </authorList>
    </citation>
    <scope>NUCLEOTIDE SEQUENCE [LARGE SCALE GENOMIC DNA]</scope>
    <source>
        <strain evidence="2">JCM 15910</strain>
    </source>
</reference>
<dbReference type="InterPro" id="IPR013324">
    <property type="entry name" value="RNA_pol_sigma_r3/r4-like"/>
</dbReference>
<dbReference type="EMBL" id="BAAAFE010000007">
    <property type="protein sequence ID" value="GAA0863868.1"/>
    <property type="molecule type" value="Genomic_DNA"/>
</dbReference>
<dbReference type="SUPFAM" id="SSF88659">
    <property type="entry name" value="Sigma3 and sigma4 domains of RNA polymerase sigma factors"/>
    <property type="match status" value="1"/>
</dbReference>
<sequence>MSSNGSGSKRLRIARRAIRRMEPFDRAVFLAIRFENAGYEDLAERHGMGIEEIEKAFARAVHILITTPPPPWWQIWRY</sequence>
<evidence type="ECO:0008006" key="3">
    <source>
        <dbReference type="Google" id="ProtNLM"/>
    </source>
</evidence>
<evidence type="ECO:0000313" key="2">
    <source>
        <dbReference type="Proteomes" id="UP001500738"/>
    </source>
</evidence>
<dbReference type="RefSeq" id="WP_172594964.1">
    <property type="nucleotide sequence ID" value="NZ_BAAAFE010000007.1"/>
</dbReference>